<dbReference type="STRING" id="1297750.SAMN05444405_10611"/>
<protein>
    <submittedName>
        <fullName evidence="1">RHS repeat-associated core domain-containing protein</fullName>
    </submittedName>
</protein>
<dbReference type="AlphaFoldDB" id="A0A1M4ZPP0"/>
<dbReference type="PANTHER" id="PTHR32305:SF15">
    <property type="entry name" value="PROTEIN RHSA-RELATED"/>
    <property type="match status" value="1"/>
</dbReference>
<dbReference type="Gene3D" id="2.180.10.10">
    <property type="entry name" value="RHS repeat-associated core"/>
    <property type="match status" value="1"/>
</dbReference>
<dbReference type="EMBL" id="FQTV01000006">
    <property type="protein sequence ID" value="SHF19895.1"/>
    <property type="molecule type" value="Genomic_DNA"/>
</dbReference>
<dbReference type="RefSeq" id="WP_073400555.1">
    <property type="nucleotide sequence ID" value="NZ_FQTV01000006.1"/>
</dbReference>
<dbReference type="InterPro" id="IPR022385">
    <property type="entry name" value="Rhs_assc_core"/>
</dbReference>
<accession>A0A1M4ZPP0</accession>
<reference evidence="1 2" key="1">
    <citation type="submission" date="2016-11" db="EMBL/GenBank/DDBJ databases">
        <authorList>
            <person name="Jaros S."/>
            <person name="Januszkiewicz K."/>
            <person name="Wedrychowicz H."/>
        </authorList>
    </citation>
    <scope>NUCLEOTIDE SEQUENCE [LARGE SCALE GENOMIC DNA]</scope>
    <source>
        <strain evidence="1 2">DSM 26991</strain>
    </source>
</reference>
<organism evidence="1 2">
    <name type="scientific">Bacteroides luti</name>
    <dbReference type="NCBI Taxonomy" id="1297750"/>
    <lineage>
        <taxon>Bacteria</taxon>
        <taxon>Pseudomonadati</taxon>
        <taxon>Bacteroidota</taxon>
        <taxon>Bacteroidia</taxon>
        <taxon>Bacteroidales</taxon>
        <taxon>Bacteroidaceae</taxon>
        <taxon>Bacteroides</taxon>
    </lineage>
</organism>
<dbReference type="Proteomes" id="UP000184509">
    <property type="component" value="Unassembled WGS sequence"/>
</dbReference>
<sequence>MGRLQSKKQHGAEETTSYTYNIRSWLKSINTAKSRFSETLYYNESSNGSIPCYNGNISAMNWIVQNDTQRGYNFHYDDLSRITAADYQNNDVNSSKNYSTTYAYDNMGNIKSLTRYGLSAKPSTFGMIDNLTLNYNGNQLSSVTDASSSEPSYTGAFNFVKASVGTPEYTYDANGNLTRDSHKKIAKIQYNILNLPSALQFTEGHTSEYLYDAAGVKRKVKQVTTTGNLLVPMGSMLPVPADKVAVTTQTDYCGNVIYENGALSRIIVDGGYITMSGTTPTYHYYIQDHQGNNRVVFNQSGTVEQANHYYPFGMTFGEGIDNSDNRYKYNGKELDRMHGLDLYDYGARHYDAAIGRWGVIDPLAEKYYSISPYAYCVNNPIRLIDTDGRKIVTYEIKKNDKRGQPEAVYNSISYKTRMALATVMLTKEGRDFFSSYASAGDEIGGVKFTKNGKYSDYSLNVYDYSYSEELSKSPSEASAAIGKGEGENVNLYIYSYMQSDWHDIVEDVAHETQLHGFSLKKLMHPTPDADHAAIRDKDMRNEGYRRYKALMSYLIAIKKISDAVEKAASQKYKENYPK</sequence>
<evidence type="ECO:0000313" key="1">
    <source>
        <dbReference type="EMBL" id="SHF19895.1"/>
    </source>
</evidence>
<gene>
    <name evidence="1" type="ORF">SAMN05444405_10611</name>
</gene>
<dbReference type="OrthoDB" id="976756at2"/>
<keyword evidence="2" id="KW-1185">Reference proteome</keyword>
<proteinExistence type="predicted"/>
<dbReference type="PANTHER" id="PTHR32305">
    <property type="match status" value="1"/>
</dbReference>
<dbReference type="InterPro" id="IPR050708">
    <property type="entry name" value="T6SS_VgrG/RHS"/>
</dbReference>
<name>A0A1M4ZPP0_9BACE</name>
<dbReference type="NCBIfam" id="TIGR03696">
    <property type="entry name" value="Rhs_assc_core"/>
    <property type="match status" value="1"/>
</dbReference>
<evidence type="ECO:0000313" key="2">
    <source>
        <dbReference type="Proteomes" id="UP000184509"/>
    </source>
</evidence>